<protein>
    <submittedName>
        <fullName evidence="7">MFS transporter</fullName>
    </submittedName>
</protein>
<dbReference type="PANTHER" id="PTHR23513">
    <property type="entry name" value="INTEGRAL MEMBRANE EFFLUX PROTEIN-RELATED"/>
    <property type="match status" value="1"/>
</dbReference>
<feature type="transmembrane region" description="Helical" evidence="6">
    <location>
        <begin position="6"/>
        <end position="24"/>
    </location>
</feature>
<proteinExistence type="predicted"/>
<keyword evidence="5 6" id="KW-0472">Membrane</keyword>
<dbReference type="InterPro" id="IPR011701">
    <property type="entry name" value="MFS"/>
</dbReference>
<evidence type="ECO:0000256" key="6">
    <source>
        <dbReference type="SAM" id="Phobius"/>
    </source>
</evidence>
<keyword evidence="8" id="KW-1185">Reference proteome</keyword>
<evidence type="ECO:0000256" key="1">
    <source>
        <dbReference type="ARBA" id="ARBA00004651"/>
    </source>
</evidence>
<name>A0A2U1DCL9_9LACO</name>
<dbReference type="PANTHER" id="PTHR23513:SF11">
    <property type="entry name" value="STAPHYLOFERRIN A TRANSPORTER"/>
    <property type="match status" value="1"/>
</dbReference>
<dbReference type="EMBL" id="QEKT01000002">
    <property type="protein sequence ID" value="PVY85425.1"/>
    <property type="molecule type" value="Genomic_DNA"/>
</dbReference>
<gene>
    <name evidence="7" type="ORF">C7384_102247</name>
</gene>
<dbReference type="Proteomes" id="UP000245433">
    <property type="component" value="Unassembled WGS sequence"/>
</dbReference>
<feature type="transmembrane region" description="Helical" evidence="6">
    <location>
        <begin position="51"/>
        <end position="74"/>
    </location>
</feature>
<dbReference type="GO" id="GO:0005886">
    <property type="term" value="C:plasma membrane"/>
    <property type="evidence" value="ECO:0007669"/>
    <property type="project" value="UniProtKB-SubCell"/>
</dbReference>
<feature type="transmembrane region" description="Helical" evidence="6">
    <location>
        <begin position="147"/>
        <end position="169"/>
    </location>
</feature>
<evidence type="ECO:0000256" key="2">
    <source>
        <dbReference type="ARBA" id="ARBA00022475"/>
    </source>
</evidence>
<evidence type="ECO:0000256" key="4">
    <source>
        <dbReference type="ARBA" id="ARBA00022989"/>
    </source>
</evidence>
<dbReference type="SUPFAM" id="SSF103473">
    <property type="entry name" value="MFS general substrate transporter"/>
    <property type="match status" value="1"/>
</dbReference>
<organism evidence="7 8">
    <name type="scientific">Convivina intestini</name>
    <dbReference type="NCBI Taxonomy" id="1505726"/>
    <lineage>
        <taxon>Bacteria</taxon>
        <taxon>Bacillati</taxon>
        <taxon>Bacillota</taxon>
        <taxon>Bacilli</taxon>
        <taxon>Lactobacillales</taxon>
        <taxon>Lactobacillaceae</taxon>
        <taxon>Convivina</taxon>
    </lineage>
</organism>
<accession>A0A2U1DCL9</accession>
<keyword evidence="3 6" id="KW-0812">Transmembrane</keyword>
<keyword evidence="2" id="KW-1003">Cell membrane</keyword>
<dbReference type="Pfam" id="PF07690">
    <property type="entry name" value="MFS_1"/>
    <property type="match status" value="1"/>
</dbReference>
<evidence type="ECO:0000256" key="3">
    <source>
        <dbReference type="ARBA" id="ARBA00022692"/>
    </source>
</evidence>
<feature type="transmembrane region" description="Helical" evidence="6">
    <location>
        <begin position="120"/>
        <end position="141"/>
    </location>
</feature>
<feature type="transmembrane region" description="Helical" evidence="6">
    <location>
        <begin position="209"/>
        <end position="229"/>
    </location>
</feature>
<dbReference type="InterPro" id="IPR036259">
    <property type="entry name" value="MFS_trans_sf"/>
</dbReference>
<comment type="subcellular location">
    <subcellularLocation>
        <location evidence="1">Cell membrane</location>
        <topology evidence="1">Multi-pass membrane protein</topology>
    </subcellularLocation>
</comment>
<dbReference type="Gene3D" id="1.20.1250.20">
    <property type="entry name" value="MFS general substrate transporter like domains"/>
    <property type="match status" value="1"/>
</dbReference>
<comment type="caution">
    <text evidence="7">The sequence shown here is derived from an EMBL/GenBank/DDBJ whole genome shotgun (WGS) entry which is preliminary data.</text>
</comment>
<keyword evidence="4 6" id="KW-1133">Transmembrane helix</keyword>
<dbReference type="AlphaFoldDB" id="A0A2U1DCL9"/>
<dbReference type="GO" id="GO:0022857">
    <property type="term" value="F:transmembrane transporter activity"/>
    <property type="evidence" value="ECO:0007669"/>
    <property type="project" value="InterPro"/>
</dbReference>
<evidence type="ECO:0000256" key="5">
    <source>
        <dbReference type="ARBA" id="ARBA00023136"/>
    </source>
</evidence>
<evidence type="ECO:0000313" key="8">
    <source>
        <dbReference type="Proteomes" id="UP000245433"/>
    </source>
</evidence>
<reference evidence="7 8" key="1">
    <citation type="submission" date="2018-04" db="EMBL/GenBank/DDBJ databases">
        <title>Genomic Encyclopedia of Type Strains, Phase IV (KMG-IV): sequencing the most valuable type-strain genomes for metagenomic binning, comparative biology and taxonomic classification.</title>
        <authorList>
            <person name="Goeker M."/>
        </authorList>
    </citation>
    <scope>NUCLEOTIDE SEQUENCE [LARGE SCALE GENOMIC DNA]</scope>
    <source>
        <strain evidence="7 8">DSM 28795</strain>
    </source>
</reference>
<sequence>MKIFTLGIIGILLISIVFTHYIYFEFESIQESQEKINFLSVIDLIKRRPEIFSLILIAMFLNFYASSINIGLPVLILQKLELSKLIYSFLESLTSIAMLGGGILLVFLKIKNQLKAIYTSMLAFTIVLVLFGIPLQSFGVFITTGYISILVLCFGLIIVFANTAMTTYLQNTVPTNQQGGVYSIINAISQLFVPLGALGYGLLFDKFNYTFVFSISGISALFIVVPLLLRSKNIVLKGDKS</sequence>
<feature type="transmembrane region" description="Helical" evidence="6">
    <location>
        <begin position="181"/>
        <end position="203"/>
    </location>
</feature>
<evidence type="ECO:0000313" key="7">
    <source>
        <dbReference type="EMBL" id="PVY85425.1"/>
    </source>
</evidence>
<feature type="transmembrane region" description="Helical" evidence="6">
    <location>
        <begin position="86"/>
        <end position="108"/>
    </location>
</feature>